<dbReference type="PANTHER" id="PTHR35749:SF1">
    <property type="entry name" value="OSJNBA0084A10.10 PROTEIN"/>
    <property type="match status" value="1"/>
</dbReference>
<keyword evidence="1" id="KW-0175">Coiled coil</keyword>
<proteinExistence type="predicted"/>
<organism evidence="3 4">
    <name type="scientific">Vitis rotundifolia</name>
    <name type="common">Muscadine grape</name>
    <dbReference type="NCBI Taxonomy" id="103349"/>
    <lineage>
        <taxon>Eukaryota</taxon>
        <taxon>Viridiplantae</taxon>
        <taxon>Streptophyta</taxon>
        <taxon>Embryophyta</taxon>
        <taxon>Tracheophyta</taxon>
        <taxon>Spermatophyta</taxon>
        <taxon>Magnoliopsida</taxon>
        <taxon>eudicotyledons</taxon>
        <taxon>Gunneridae</taxon>
        <taxon>Pentapetalae</taxon>
        <taxon>rosids</taxon>
        <taxon>Vitales</taxon>
        <taxon>Vitaceae</taxon>
        <taxon>Viteae</taxon>
        <taxon>Vitis</taxon>
    </lineage>
</organism>
<dbReference type="PANTHER" id="PTHR35749">
    <property type="entry name" value="OSJNBA0084A10.10 PROTEIN"/>
    <property type="match status" value="1"/>
</dbReference>
<feature type="coiled-coil region" evidence="1">
    <location>
        <begin position="30"/>
        <end position="79"/>
    </location>
</feature>
<evidence type="ECO:0000313" key="4">
    <source>
        <dbReference type="Proteomes" id="UP001168098"/>
    </source>
</evidence>
<dbReference type="EMBL" id="JARBHA010000002">
    <property type="protein sequence ID" value="KAJ9707016.1"/>
    <property type="molecule type" value="Genomic_DNA"/>
</dbReference>
<dbReference type="Proteomes" id="UP001168098">
    <property type="component" value="Unassembled WGS sequence"/>
</dbReference>
<evidence type="ECO:0000256" key="2">
    <source>
        <dbReference type="SAM" id="MobiDB-lite"/>
    </source>
</evidence>
<feature type="region of interest" description="Disordered" evidence="2">
    <location>
        <begin position="132"/>
        <end position="153"/>
    </location>
</feature>
<accession>A0AA39AG56</accession>
<name>A0AA39AG56_VITRO</name>
<keyword evidence="4" id="KW-1185">Reference proteome</keyword>
<sequence length="153" mass="17960">MDKLLEFGRKAMFYVRVLSGYEERRIRSYRLQLQQRLAQAQERKAALRRIPEQAILSEVRHMVEEMQTLNRKLEETEAAIEEYFKPIDKEAEIIMKMQLDGEEKAMKEMMATMHKQALFEKVEAEKIANMQNAGTSEQHNQDPASATSHAQMR</sequence>
<reference evidence="3 4" key="1">
    <citation type="journal article" date="2023" name="BMC Biotechnol.">
        <title>Vitis rotundifolia cv Carlos genome sequencing.</title>
        <authorList>
            <person name="Huff M."/>
            <person name="Hulse-Kemp A."/>
            <person name="Scheffler B."/>
            <person name="Youngblood R."/>
            <person name="Simpson S."/>
            <person name="Babiker E."/>
            <person name="Staton M."/>
        </authorList>
    </citation>
    <scope>NUCLEOTIDE SEQUENCE [LARGE SCALE GENOMIC DNA]</scope>
    <source>
        <tissue evidence="3">Leaf</tissue>
    </source>
</reference>
<gene>
    <name evidence="3" type="ORF">PVL29_002135</name>
</gene>
<dbReference type="AlphaFoldDB" id="A0AA39AG56"/>
<protein>
    <submittedName>
        <fullName evidence="3">Uncharacterized protein</fullName>
    </submittedName>
</protein>
<comment type="caution">
    <text evidence="3">The sequence shown here is derived from an EMBL/GenBank/DDBJ whole genome shotgun (WGS) entry which is preliminary data.</text>
</comment>
<evidence type="ECO:0000313" key="3">
    <source>
        <dbReference type="EMBL" id="KAJ9707016.1"/>
    </source>
</evidence>
<evidence type="ECO:0000256" key="1">
    <source>
        <dbReference type="SAM" id="Coils"/>
    </source>
</evidence>